<dbReference type="EMBL" id="PDNB01000155">
    <property type="protein sequence ID" value="PGH02778.1"/>
    <property type="molecule type" value="Genomic_DNA"/>
</dbReference>
<proteinExistence type="predicted"/>
<dbReference type="Gene3D" id="3.20.20.140">
    <property type="entry name" value="Metal-dependent hydrolases"/>
    <property type="match status" value="1"/>
</dbReference>
<dbReference type="PANTHER" id="PTHR35563:SF2">
    <property type="entry name" value="BARREL METAL-DEPENDENT HYDROLASE, PUTATIVE (AFU_ORTHOLOGUE AFUA_1G16240)-RELATED"/>
    <property type="match status" value="1"/>
</dbReference>
<comment type="caution">
    <text evidence="2">The sequence shown here is derived from an EMBL/GenBank/DDBJ whole genome shotgun (WGS) entry which is preliminary data.</text>
</comment>
<gene>
    <name evidence="2" type="ORF">AJ79_07543</name>
</gene>
<accession>A0A2B7X261</accession>
<evidence type="ECO:0000313" key="2">
    <source>
        <dbReference type="EMBL" id="PGH02778.1"/>
    </source>
</evidence>
<dbReference type="InterPro" id="IPR052358">
    <property type="entry name" value="Aro_Compnd_Degr_Hydrolases"/>
</dbReference>
<dbReference type="GO" id="GO:0016787">
    <property type="term" value="F:hydrolase activity"/>
    <property type="evidence" value="ECO:0007669"/>
    <property type="project" value="InterPro"/>
</dbReference>
<keyword evidence="3" id="KW-1185">Reference proteome</keyword>
<feature type="domain" description="Amidohydrolase-related" evidence="1">
    <location>
        <begin position="65"/>
        <end position="353"/>
    </location>
</feature>
<evidence type="ECO:0000259" key="1">
    <source>
        <dbReference type="Pfam" id="PF04909"/>
    </source>
</evidence>
<reference evidence="2 3" key="1">
    <citation type="submission" date="2017-10" db="EMBL/GenBank/DDBJ databases">
        <title>Comparative genomics in systemic dimorphic fungi from Ajellomycetaceae.</title>
        <authorList>
            <person name="Munoz J.F."/>
            <person name="Mcewen J.G."/>
            <person name="Clay O.K."/>
            <person name="Cuomo C.A."/>
        </authorList>
    </citation>
    <scope>NUCLEOTIDE SEQUENCE [LARGE SCALE GENOMIC DNA]</scope>
    <source>
        <strain evidence="2 3">UAMH5409</strain>
    </source>
</reference>
<dbReference type="PANTHER" id="PTHR35563">
    <property type="entry name" value="BARREL METAL-DEPENDENT HYDROLASE, PUTATIVE (AFU_ORTHOLOGUE AFUA_1G16240)-RELATED"/>
    <property type="match status" value="1"/>
</dbReference>
<dbReference type="SUPFAM" id="SSF51556">
    <property type="entry name" value="Metallo-dependent hydrolases"/>
    <property type="match status" value="1"/>
</dbReference>
<dbReference type="Pfam" id="PF04909">
    <property type="entry name" value="Amidohydro_2"/>
    <property type="match status" value="1"/>
</dbReference>
<dbReference type="OrthoDB" id="2135488at2759"/>
<sequence>MTSLRLSTLFTGSRAKPWIAIQITPSLPSRTPLSPLSSFSPRTIKRSQSTLSHLPLSLRIPPNSWDSHMHIVDPVNPFHPLSPSAPYTPTHAHTLPDALAFEFATLGIRNLVFVQPSIYGYDNSYLLEGLRQLGPRRGRGVVCFDADAVTAHHRNDGNDILSSWHELGVRGVRLNLVSVPQQPSPSELARTLHKYAAAIRHLDWVLQLYVPMHTLPTLLPIIPELGVKVCLDHFGNPQLPPASSEPVDPYSLPGFPALLDLLHQGSTYVKISAPYRLSKDPELRDLGAVGREILQAGKERVVFATDWPHTRFEGLDIGPFVEACLRWCEELGEGEGEEMAERLFRKNTEALWDVD</sequence>
<dbReference type="InterPro" id="IPR032466">
    <property type="entry name" value="Metal_Hydrolase"/>
</dbReference>
<evidence type="ECO:0000313" key="3">
    <source>
        <dbReference type="Proteomes" id="UP000223968"/>
    </source>
</evidence>
<protein>
    <recommendedName>
        <fullName evidence="1">Amidohydrolase-related domain-containing protein</fullName>
    </recommendedName>
</protein>
<dbReference type="Proteomes" id="UP000223968">
    <property type="component" value="Unassembled WGS sequence"/>
</dbReference>
<name>A0A2B7X261_9EURO</name>
<dbReference type="AlphaFoldDB" id="A0A2B7X261"/>
<organism evidence="2 3">
    <name type="scientific">Helicocarpus griseus UAMH5409</name>
    <dbReference type="NCBI Taxonomy" id="1447875"/>
    <lineage>
        <taxon>Eukaryota</taxon>
        <taxon>Fungi</taxon>
        <taxon>Dikarya</taxon>
        <taxon>Ascomycota</taxon>
        <taxon>Pezizomycotina</taxon>
        <taxon>Eurotiomycetes</taxon>
        <taxon>Eurotiomycetidae</taxon>
        <taxon>Onygenales</taxon>
        <taxon>Ajellomycetaceae</taxon>
        <taxon>Helicocarpus</taxon>
    </lineage>
</organism>
<dbReference type="InterPro" id="IPR006680">
    <property type="entry name" value="Amidohydro-rel"/>
</dbReference>